<dbReference type="Proteomes" id="UP000034816">
    <property type="component" value="Unassembled WGS sequence"/>
</dbReference>
<dbReference type="EMBL" id="LBQH01000023">
    <property type="protein sequence ID" value="KKP77135.1"/>
    <property type="molecule type" value="Genomic_DNA"/>
</dbReference>
<dbReference type="InterPro" id="IPR003961">
    <property type="entry name" value="FN3_dom"/>
</dbReference>
<evidence type="ECO:0000313" key="4">
    <source>
        <dbReference type="Proteomes" id="UP000034816"/>
    </source>
</evidence>
<reference evidence="3 4" key="1">
    <citation type="journal article" date="2015" name="Nature">
        <title>rRNA introns, odd ribosomes, and small enigmatic genomes across a large radiation of phyla.</title>
        <authorList>
            <person name="Brown C.T."/>
            <person name="Hug L.A."/>
            <person name="Thomas B.C."/>
            <person name="Sharon I."/>
            <person name="Castelle C.J."/>
            <person name="Singh A."/>
            <person name="Wilkins M.J."/>
            <person name="Williams K.H."/>
            <person name="Banfield J.F."/>
        </authorList>
    </citation>
    <scope>NUCLEOTIDE SEQUENCE [LARGE SCALE GENOMIC DNA]</scope>
</reference>
<gene>
    <name evidence="3" type="ORF">UR73_C0023G0003</name>
</gene>
<dbReference type="InterPro" id="IPR013783">
    <property type="entry name" value="Ig-like_fold"/>
</dbReference>
<dbReference type="SMART" id="SM00060">
    <property type="entry name" value="FN3"/>
    <property type="match status" value="2"/>
</dbReference>
<organism evidence="3 4">
    <name type="scientific">candidate division WS6 bacterium GW2011_GWF1_35_23</name>
    <dbReference type="NCBI Taxonomy" id="1619097"/>
    <lineage>
        <taxon>Bacteria</taxon>
        <taxon>Candidatus Dojkabacteria</taxon>
    </lineage>
</organism>
<comment type="caution">
    <text evidence="3">The sequence shown here is derived from an EMBL/GenBank/DDBJ whole genome shotgun (WGS) entry which is preliminary data.</text>
</comment>
<proteinExistence type="predicted"/>
<feature type="domain" description="Fibronectin type-III" evidence="2">
    <location>
        <begin position="1304"/>
        <end position="1404"/>
    </location>
</feature>
<dbReference type="SUPFAM" id="SSF49265">
    <property type="entry name" value="Fibronectin type III"/>
    <property type="match status" value="1"/>
</dbReference>
<evidence type="ECO:0000313" key="3">
    <source>
        <dbReference type="EMBL" id="KKP77135.1"/>
    </source>
</evidence>
<evidence type="ECO:0000256" key="1">
    <source>
        <dbReference type="SAM" id="MobiDB-lite"/>
    </source>
</evidence>
<dbReference type="PROSITE" id="PS50853">
    <property type="entry name" value="FN3"/>
    <property type="match status" value="1"/>
</dbReference>
<protein>
    <recommendedName>
        <fullName evidence="2">Fibronectin type-III domain-containing protein</fullName>
    </recommendedName>
</protein>
<sequence>MLRLKLPKIYFKKIASILLSIFIAIAALVYLPPEKTWAASVSWDGGASTANWADALNWSTDTVPTADDDVLIDLTTTVNIAASTTVNSLVLGNSGGTTVPVLNFSYDAITNGALIIDSGNLHIYSGGKITHTAGTTTVVGTININLQTGDFVIDSGGFIDANAVGYARNAGTGVGGTLGGAGHGAKGGGTSGGAQYGSITNPITVGSGGANGNSSTSYGGAGGGAILINSAGTITNNGTIRTNGTNGSTPTGYGYTGGSGGSGGTINITGNLIAGGGTISSIGGNGAAGSNGAASGSSGSGGRIALNYSSKTFSGTLTAKGGVGGSSGGAGSIFTKATGTNGDLLLDNTGTANTISGKGYMTISSPITFDNVTLQNLSILEVSSTLTITGTLSITTTSYLRTVAGADISYGSLTWSAGIIDNGGSIPLLANNTNLTVPAGTTYTANTARTFNNVTVNGTINTTNNTTSETYKVNLTTNGDFLISATGVIDVNGKGYSPSTGPGAGGASSGGGYGGAGAGPAGGGTYGNISNPVNMGSGGGTGANQGGAGGTGGGMIFLNIAGTLTNSGIIRANGSNGLNGTVYGSLGGGGGAGGTVNIISGDITGGGGGGGGGRISVMTDSNSYTGTFSATGGTGKATGGTGTLYPNEVLITNPSTSNLTIDSATISADISTMPLTGVTDTGFYWGTAPETIDTQIALGASNDAGIRSSNLTSLTPSTTYYFKAYAVYNTVTTYSNVASFSTLADNEIPTALDTNITGETDIYSGKALTLQSVYSDADGAVDLDKLYLQINNPSGTEIEYYATSAGSDQTGQTPTSVSGSGYISSITYDLDFASPTANDITVTWYITPNWTWTRDSTISYGVKAVDINTASSAYDYTASTYTYENRLTFTGTISATDLESNNIPDGGWTSANQSIIFSGIKVVYYGTTTQYPNDSHFNVMLVNDEANEWFDNTSSEENISITATTASNTNTNDSYIFSITDIPTGGSDASNSSFIIKTDNTVPVISSLTSSTHPTQTTWYTSKDITTSWSVSDNQSGVYKTWRLIDKVETQTNGDIQTSGTEVNASGTYSITLPSEGTWYIHLLVEDNQGLITTQTFKIMIDSQAPIFSSITSTTHPSQSTWYSNKTAIITWNTTDTSSTVEAVWRLLDQTSSRTSAEVLASGVQAQANMTWTTPDLTNGTWYLHLVAKDSAEQTTYARYTLKIDLNTPDIVAVTGNNNGIWQNTNSGPVISWTDPSSLSDDTFYITNDGSNPTNTNFKYSTTSATYDLPDQKEGETIIKVRAMNGAGTYSTVKTFTIRYDTTAPANVTNLTSTPSETSIALSWTNPSSSDLNRIIVMRSDTKIPTSTSDGTKIYEGTGSTYSDTGLTKTTLYYYTIFSIDALNNRSSGTTTQATTTTSTTPPPPATEQPTVVPEITEDTTVINISDLPEQDQVTIVVDQQETSPNDTGQINTYTGQTINIEIPASAITSNSTDTESVLCSTSNRRSGLHNGIQ</sequence>
<feature type="region of interest" description="Disordered" evidence="1">
    <location>
        <begin position="1386"/>
        <end position="1410"/>
    </location>
</feature>
<evidence type="ECO:0000259" key="2">
    <source>
        <dbReference type="PROSITE" id="PS50853"/>
    </source>
</evidence>
<dbReference type="Gene3D" id="2.60.40.10">
    <property type="entry name" value="Immunoglobulins"/>
    <property type="match status" value="1"/>
</dbReference>
<name>A0A0G0EPU2_9BACT</name>
<dbReference type="InterPro" id="IPR036116">
    <property type="entry name" value="FN3_sf"/>
</dbReference>
<feature type="compositionally biased region" description="Low complexity" evidence="1">
    <location>
        <begin position="1390"/>
        <end position="1400"/>
    </location>
</feature>
<accession>A0A0G0EPU2</accession>